<dbReference type="GO" id="GO:0032259">
    <property type="term" value="P:methylation"/>
    <property type="evidence" value="ECO:0007669"/>
    <property type="project" value="UniProtKB-KW"/>
</dbReference>
<dbReference type="InterPro" id="IPR013216">
    <property type="entry name" value="Methyltransf_11"/>
</dbReference>
<keyword evidence="3" id="KW-0489">Methyltransferase</keyword>
<sequence length="335" mass="38533">MGWYRFKTFFVALRAILTLKDDDLSSFFSSYELFEKDKIGTDNDGKLIVNYYKVLNYLCALGNVEKMYIPPIIDSEKGVFDNQILFEKKMVIDLNLDPIKQNHILDIGCGRGRIAHHVSIESKAKVTGINIDEGQIRAANSYALSSFGQNYSDKTEFIVSNYNDTLPFPDNSFDAIYQVQALTYTKDMDKLFSEIYRVLKPGGRFSWLDWVVLDNYDPDNLEHKALIDNTKAVIGGVLTTYPSTWLDSMIKNSFKVIKSEIPSVDNVQYPLIEKEAKYFQSFGSLVNTFSRLRLIPKHIKLLFDRFNKYGDDFIKADKMKLCTTVYHIVLEKPNS</sequence>
<keyword evidence="1 3" id="KW-0808">Transferase</keyword>
<dbReference type="Pfam" id="PF08241">
    <property type="entry name" value="Methyltransf_11"/>
    <property type="match status" value="1"/>
</dbReference>
<reference evidence="3" key="1">
    <citation type="submission" date="2018-10" db="EMBL/GenBank/DDBJ databases">
        <title>Hidden diversity of soil giant viruses.</title>
        <authorList>
            <person name="Schulz F."/>
            <person name="Alteio L."/>
            <person name="Goudeau D."/>
            <person name="Ryan E.M."/>
            <person name="Malmstrom R.R."/>
            <person name="Blanchard J."/>
            <person name="Woyke T."/>
        </authorList>
    </citation>
    <scope>NUCLEOTIDE SEQUENCE</scope>
    <source>
        <strain evidence="3">TEV1</strain>
    </source>
</reference>
<organism evidence="3">
    <name type="scientific">Terrestrivirus sp</name>
    <dbReference type="NCBI Taxonomy" id="2487775"/>
    <lineage>
        <taxon>Viruses</taxon>
        <taxon>Varidnaviria</taxon>
        <taxon>Bamfordvirae</taxon>
        <taxon>Nucleocytoviricota</taxon>
        <taxon>Megaviricetes</taxon>
        <taxon>Imitervirales</taxon>
        <taxon>Mimiviridae</taxon>
        <taxon>Klosneuvirinae</taxon>
    </lineage>
</organism>
<dbReference type="InterPro" id="IPR050447">
    <property type="entry name" value="Erg6_SMT_methyltransf"/>
</dbReference>
<evidence type="ECO:0000259" key="2">
    <source>
        <dbReference type="Pfam" id="PF08241"/>
    </source>
</evidence>
<evidence type="ECO:0000313" key="3">
    <source>
        <dbReference type="EMBL" id="AYV75284.1"/>
    </source>
</evidence>
<dbReference type="CDD" id="cd02440">
    <property type="entry name" value="AdoMet_MTases"/>
    <property type="match status" value="1"/>
</dbReference>
<accession>A0A3G4ZLJ1</accession>
<feature type="domain" description="Methyltransferase type 11" evidence="2">
    <location>
        <begin position="105"/>
        <end position="205"/>
    </location>
</feature>
<dbReference type="GO" id="GO:0006696">
    <property type="term" value="P:ergosterol biosynthetic process"/>
    <property type="evidence" value="ECO:0007669"/>
    <property type="project" value="TreeGrafter"/>
</dbReference>
<dbReference type="InterPro" id="IPR029063">
    <property type="entry name" value="SAM-dependent_MTases_sf"/>
</dbReference>
<gene>
    <name evidence="3" type="ORF">Terrestrivirus1_158</name>
</gene>
<evidence type="ECO:0000256" key="1">
    <source>
        <dbReference type="ARBA" id="ARBA00022679"/>
    </source>
</evidence>
<dbReference type="Gene3D" id="3.40.50.150">
    <property type="entry name" value="Vaccinia Virus protein VP39"/>
    <property type="match status" value="1"/>
</dbReference>
<dbReference type="PANTHER" id="PTHR44068:SF4">
    <property type="entry name" value="S-ADENOSYL-METHIONINE-STEROL-C-METHYLTRANSFERAS (AFU_ORTHOLOGUE AFUA_4G09190)"/>
    <property type="match status" value="1"/>
</dbReference>
<name>A0A3G4ZLJ1_9VIRU</name>
<protein>
    <submittedName>
        <fullName evidence="3">Class I SAM-dependent methyltransferase</fullName>
    </submittedName>
</protein>
<dbReference type="PANTHER" id="PTHR44068">
    <property type="entry name" value="ZGC:194242"/>
    <property type="match status" value="1"/>
</dbReference>
<dbReference type="GO" id="GO:0003838">
    <property type="term" value="F:sterol 24-C-methyltransferase activity"/>
    <property type="evidence" value="ECO:0007669"/>
    <property type="project" value="TreeGrafter"/>
</dbReference>
<dbReference type="EMBL" id="MK071979">
    <property type="protein sequence ID" value="AYV75284.1"/>
    <property type="molecule type" value="Genomic_DNA"/>
</dbReference>
<proteinExistence type="predicted"/>
<dbReference type="SUPFAM" id="SSF53335">
    <property type="entry name" value="S-adenosyl-L-methionine-dependent methyltransferases"/>
    <property type="match status" value="1"/>
</dbReference>